<evidence type="ECO:0000313" key="6">
    <source>
        <dbReference type="Proteomes" id="UP001597353"/>
    </source>
</evidence>
<dbReference type="Proteomes" id="UP001597353">
    <property type="component" value="Unassembled WGS sequence"/>
</dbReference>
<reference evidence="6" key="1">
    <citation type="journal article" date="2019" name="Int. J. Syst. Evol. Microbiol.">
        <title>The Global Catalogue of Microorganisms (GCM) 10K type strain sequencing project: providing services to taxonomists for standard genome sequencing and annotation.</title>
        <authorList>
            <consortium name="The Broad Institute Genomics Platform"/>
            <consortium name="The Broad Institute Genome Sequencing Center for Infectious Disease"/>
            <person name="Wu L."/>
            <person name="Ma J."/>
        </authorList>
    </citation>
    <scope>NUCLEOTIDE SEQUENCE [LARGE SCALE GENOMIC DNA]</scope>
    <source>
        <strain evidence="6">CGMCC 4.7242</strain>
    </source>
</reference>
<dbReference type="PRINTS" id="PR00035">
    <property type="entry name" value="HTHGNTR"/>
</dbReference>
<dbReference type="EMBL" id="JBHUGH010000002">
    <property type="protein sequence ID" value="MFD1911070.1"/>
    <property type="molecule type" value="Genomic_DNA"/>
</dbReference>
<dbReference type="SUPFAM" id="SSF48008">
    <property type="entry name" value="GntR ligand-binding domain-like"/>
    <property type="match status" value="1"/>
</dbReference>
<keyword evidence="2" id="KW-0238">DNA-binding</keyword>
<feature type="domain" description="HTH gntR-type" evidence="4">
    <location>
        <begin position="10"/>
        <end position="77"/>
    </location>
</feature>
<dbReference type="PANTHER" id="PTHR43537:SF49">
    <property type="entry name" value="TRANSCRIPTIONAL REGULATORY PROTEIN"/>
    <property type="match status" value="1"/>
</dbReference>
<evidence type="ECO:0000259" key="4">
    <source>
        <dbReference type="PROSITE" id="PS50949"/>
    </source>
</evidence>
<dbReference type="InterPro" id="IPR036388">
    <property type="entry name" value="WH-like_DNA-bd_sf"/>
</dbReference>
<evidence type="ECO:0000313" key="5">
    <source>
        <dbReference type="EMBL" id="MFD1911070.1"/>
    </source>
</evidence>
<dbReference type="Gene3D" id="1.20.120.530">
    <property type="entry name" value="GntR ligand-binding domain-like"/>
    <property type="match status" value="1"/>
</dbReference>
<dbReference type="RefSeq" id="WP_390259181.1">
    <property type="nucleotide sequence ID" value="NZ_JBHUGH010000002.1"/>
</dbReference>
<dbReference type="Gene3D" id="1.10.10.10">
    <property type="entry name" value="Winged helix-like DNA-binding domain superfamily/Winged helix DNA-binding domain"/>
    <property type="match status" value="1"/>
</dbReference>
<protein>
    <submittedName>
        <fullName evidence="5">GntR family transcriptional regulator</fullName>
    </submittedName>
</protein>
<keyword evidence="6" id="KW-1185">Reference proteome</keyword>
<gene>
    <name evidence="5" type="ORF">ACFSGJ_02440</name>
</gene>
<dbReference type="SMART" id="SM00895">
    <property type="entry name" value="FCD"/>
    <property type="match status" value="1"/>
</dbReference>
<keyword evidence="3" id="KW-0804">Transcription</keyword>
<organism evidence="5 6">
    <name type="scientific">Halodurantibacterium flavum</name>
    <dbReference type="NCBI Taxonomy" id="1382802"/>
    <lineage>
        <taxon>Bacteria</taxon>
        <taxon>Pseudomonadati</taxon>
        <taxon>Pseudomonadota</taxon>
        <taxon>Alphaproteobacteria</taxon>
        <taxon>Rhodobacterales</taxon>
        <taxon>Paracoccaceae</taxon>
        <taxon>Halodurantibacterium</taxon>
    </lineage>
</organism>
<dbReference type="InterPro" id="IPR036390">
    <property type="entry name" value="WH_DNA-bd_sf"/>
</dbReference>
<proteinExistence type="predicted"/>
<dbReference type="Pfam" id="PF07729">
    <property type="entry name" value="FCD"/>
    <property type="match status" value="1"/>
</dbReference>
<evidence type="ECO:0000256" key="1">
    <source>
        <dbReference type="ARBA" id="ARBA00023015"/>
    </source>
</evidence>
<evidence type="ECO:0000256" key="3">
    <source>
        <dbReference type="ARBA" id="ARBA00023163"/>
    </source>
</evidence>
<dbReference type="PANTHER" id="PTHR43537">
    <property type="entry name" value="TRANSCRIPTIONAL REGULATOR, GNTR FAMILY"/>
    <property type="match status" value="1"/>
</dbReference>
<dbReference type="SUPFAM" id="SSF46785">
    <property type="entry name" value="Winged helix' DNA-binding domain"/>
    <property type="match status" value="1"/>
</dbReference>
<dbReference type="SMART" id="SM00345">
    <property type="entry name" value="HTH_GNTR"/>
    <property type="match status" value="1"/>
</dbReference>
<keyword evidence="1" id="KW-0805">Transcription regulation</keyword>
<accession>A0ABW4S0H0</accession>
<comment type="caution">
    <text evidence="5">The sequence shown here is derived from an EMBL/GenBank/DDBJ whole genome shotgun (WGS) entry which is preliminary data.</text>
</comment>
<sequence length="224" mass="25062">MASEEAATGSSQGTGAYRRLLEEIRWGALAPGTRLRETDLAERFSMSRTPIREAIRQLEADGLVVHLPRQGATIRTLDYPEIMELYEMRVVLEGTAARMAAQAASMIELAELRTLNEELAQTSEAARLYELNRQFHLTLFDAAKNRFLIRAISGLQKTMMILGPTTLIAPDRAAEAVKEHYAILDALEARDGDAAEALMRNHLAGAHRARIRVLRQRERPVEDL</sequence>
<dbReference type="Pfam" id="PF00392">
    <property type="entry name" value="GntR"/>
    <property type="match status" value="1"/>
</dbReference>
<evidence type="ECO:0000256" key="2">
    <source>
        <dbReference type="ARBA" id="ARBA00023125"/>
    </source>
</evidence>
<dbReference type="CDD" id="cd07377">
    <property type="entry name" value="WHTH_GntR"/>
    <property type="match status" value="1"/>
</dbReference>
<name>A0ABW4S0H0_9RHOB</name>
<dbReference type="InterPro" id="IPR011711">
    <property type="entry name" value="GntR_C"/>
</dbReference>
<dbReference type="InterPro" id="IPR000524">
    <property type="entry name" value="Tscrpt_reg_HTH_GntR"/>
</dbReference>
<dbReference type="InterPro" id="IPR008920">
    <property type="entry name" value="TF_FadR/GntR_C"/>
</dbReference>
<dbReference type="PROSITE" id="PS50949">
    <property type="entry name" value="HTH_GNTR"/>
    <property type="match status" value="1"/>
</dbReference>